<protein>
    <submittedName>
        <fullName evidence="3">Uncharacterized protein</fullName>
    </submittedName>
</protein>
<name>A0A6J3LWE0_9PEZI</name>
<reference evidence="3" key="1">
    <citation type="submission" date="2020-01" db="EMBL/GenBank/DDBJ databases">
        <authorList>
            <consortium name="DOE Joint Genome Institute"/>
            <person name="Haridas S."/>
            <person name="Albert R."/>
            <person name="Binder M."/>
            <person name="Bloem J."/>
            <person name="Labutti K."/>
            <person name="Salamov A."/>
            <person name="Andreopoulos B."/>
            <person name="Baker S.E."/>
            <person name="Barry K."/>
            <person name="Bills G."/>
            <person name="Bluhm B.H."/>
            <person name="Cannon C."/>
            <person name="Castanera R."/>
            <person name="Culley D.E."/>
            <person name="Daum C."/>
            <person name="Ezra D."/>
            <person name="Gonzalez J.B."/>
            <person name="Henrissat B."/>
            <person name="Kuo A."/>
            <person name="Liang C."/>
            <person name="Lipzen A."/>
            <person name="Lutzoni F."/>
            <person name="Magnuson J."/>
            <person name="Mondo S."/>
            <person name="Nolan M."/>
            <person name="Ohm R."/>
            <person name="Pangilinan J."/>
            <person name="Park H.-J."/>
            <person name="Ramirez L."/>
            <person name="Alfaro M."/>
            <person name="Sun H."/>
            <person name="Tritt A."/>
            <person name="Yoshinaga Y."/>
            <person name="Zwiers L.-H."/>
            <person name="Turgeon B.G."/>
            <person name="Goodwin S.B."/>
            <person name="Spatafora J.W."/>
            <person name="Crous P.W."/>
            <person name="Grigoriev I.V."/>
        </authorList>
    </citation>
    <scope>NUCLEOTIDE SEQUENCE</scope>
    <source>
        <strain evidence="3">CBS 342.82</strain>
    </source>
</reference>
<evidence type="ECO:0000256" key="1">
    <source>
        <dbReference type="SAM" id="MobiDB-lite"/>
    </source>
</evidence>
<sequence>MFGTNSLASSSGKPKRKCLPASTRRPATLPPTPQSPPDEEGHTIDETVPLLKHHHRSNQALQAPSKPKNHPWRNRLRPRKATAATSTTAIFPTHATDQTRLSFFSRTPQADTQDHDRVHLIKPSLCSLHLCIVHATLTSTAAFPQKTKFYRAWITKPSTIVAEAELGASY</sequence>
<dbReference type="AlphaFoldDB" id="A0A6J3LWE0"/>
<dbReference type="RefSeq" id="XP_033455993.1">
    <property type="nucleotide sequence ID" value="XM_033603473.1"/>
</dbReference>
<evidence type="ECO:0000313" key="3">
    <source>
        <dbReference type="RefSeq" id="XP_033455993.1"/>
    </source>
</evidence>
<feature type="compositionally biased region" description="Basic residues" evidence="1">
    <location>
        <begin position="67"/>
        <end position="80"/>
    </location>
</feature>
<dbReference type="GeneID" id="54361273"/>
<evidence type="ECO:0000313" key="2">
    <source>
        <dbReference type="Proteomes" id="UP000504637"/>
    </source>
</evidence>
<accession>A0A6J3LWE0</accession>
<feature type="region of interest" description="Disordered" evidence="1">
    <location>
        <begin position="1"/>
        <end position="85"/>
    </location>
</feature>
<gene>
    <name evidence="3" type="ORF">K489DRAFT_373938</name>
</gene>
<reference evidence="3" key="2">
    <citation type="submission" date="2020-04" db="EMBL/GenBank/DDBJ databases">
        <authorList>
            <consortium name="NCBI Genome Project"/>
        </authorList>
    </citation>
    <scope>NUCLEOTIDE SEQUENCE</scope>
    <source>
        <strain evidence="3">CBS 342.82</strain>
    </source>
</reference>
<reference evidence="3" key="3">
    <citation type="submission" date="2025-08" db="UniProtKB">
        <authorList>
            <consortium name="RefSeq"/>
        </authorList>
    </citation>
    <scope>IDENTIFICATION</scope>
    <source>
        <strain evidence="3">CBS 342.82</strain>
    </source>
</reference>
<keyword evidence="2" id="KW-1185">Reference proteome</keyword>
<dbReference type="Proteomes" id="UP000504637">
    <property type="component" value="Unplaced"/>
</dbReference>
<feature type="compositionally biased region" description="Polar residues" evidence="1">
    <location>
        <begin position="1"/>
        <end position="12"/>
    </location>
</feature>
<organism evidence="3">
    <name type="scientific">Dissoconium aciculare CBS 342.82</name>
    <dbReference type="NCBI Taxonomy" id="1314786"/>
    <lineage>
        <taxon>Eukaryota</taxon>
        <taxon>Fungi</taxon>
        <taxon>Dikarya</taxon>
        <taxon>Ascomycota</taxon>
        <taxon>Pezizomycotina</taxon>
        <taxon>Dothideomycetes</taxon>
        <taxon>Dothideomycetidae</taxon>
        <taxon>Mycosphaerellales</taxon>
        <taxon>Dissoconiaceae</taxon>
        <taxon>Dissoconium</taxon>
    </lineage>
</organism>
<proteinExistence type="predicted"/>